<dbReference type="EMBL" id="JASJOU010000002">
    <property type="protein sequence ID" value="MDJ1500472.1"/>
    <property type="molecule type" value="Genomic_DNA"/>
</dbReference>
<comment type="caution">
    <text evidence="1">The sequence shown here is derived from an EMBL/GenBank/DDBJ whole genome shotgun (WGS) entry which is preliminary data.</text>
</comment>
<keyword evidence="2" id="KW-1185">Reference proteome</keyword>
<protein>
    <submittedName>
        <fullName evidence="1">Uncharacterized protein</fullName>
    </submittedName>
</protein>
<evidence type="ECO:0000313" key="1">
    <source>
        <dbReference type="EMBL" id="MDJ1500472.1"/>
    </source>
</evidence>
<sequence>MKHLFLLFLTLGTFLFTKPDLKAASLQTDTTISQIDSSASQNIDQGSDISEAAEHLVFTIDEPENLLGLGLVIAAFVTLYLNKTLKNLKYWQSTLLGLGGTIALGILKFAGDGTLNNIAGKDLPALLLPLIWGWVSKWINDRDKTANTDTLPQS</sequence>
<gene>
    <name evidence="1" type="ORF">QNI22_07445</name>
</gene>
<dbReference type="Proteomes" id="UP001232063">
    <property type="component" value="Unassembled WGS sequence"/>
</dbReference>
<organism evidence="1 2">
    <name type="scientific">Xanthocytophaga agilis</name>
    <dbReference type="NCBI Taxonomy" id="3048010"/>
    <lineage>
        <taxon>Bacteria</taxon>
        <taxon>Pseudomonadati</taxon>
        <taxon>Bacteroidota</taxon>
        <taxon>Cytophagia</taxon>
        <taxon>Cytophagales</taxon>
        <taxon>Rhodocytophagaceae</taxon>
        <taxon>Xanthocytophaga</taxon>
    </lineage>
</organism>
<evidence type="ECO:0000313" key="2">
    <source>
        <dbReference type="Proteomes" id="UP001232063"/>
    </source>
</evidence>
<reference evidence="1" key="1">
    <citation type="submission" date="2023-05" db="EMBL/GenBank/DDBJ databases">
        <authorList>
            <person name="Zhang X."/>
        </authorList>
    </citation>
    <scope>NUCLEOTIDE SEQUENCE</scope>
    <source>
        <strain evidence="1">BD1B2-1</strain>
    </source>
</reference>
<name>A0AAE3R2L7_9BACT</name>
<accession>A0AAE3R2L7</accession>
<dbReference type="AlphaFoldDB" id="A0AAE3R2L7"/>
<proteinExistence type="predicted"/>
<dbReference type="RefSeq" id="WP_314510002.1">
    <property type="nucleotide sequence ID" value="NZ_JASJOU010000002.1"/>
</dbReference>